<evidence type="ECO:0000313" key="3">
    <source>
        <dbReference type="Proteomes" id="UP000580250"/>
    </source>
</evidence>
<dbReference type="AlphaFoldDB" id="A0A6V7XGC4"/>
<gene>
    <name evidence="2" type="ORF">MENT_LOCUS51717</name>
</gene>
<proteinExistence type="predicted"/>
<dbReference type="InterPro" id="IPR036734">
    <property type="entry name" value="Neur_chan_lig-bd_sf"/>
</dbReference>
<name>A0A6V7XGC4_MELEN</name>
<feature type="signal peptide" evidence="1">
    <location>
        <begin position="1"/>
        <end position="25"/>
    </location>
</feature>
<dbReference type="EMBL" id="CAJEWN010001557">
    <property type="protein sequence ID" value="CAD2198404.1"/>
    <property type="molecule type" value="Genomic_DNA"/>
</dbReference>
<evidence type="ECO:0000313" key="2">
    <source>
        <dbReference type="EMBL" id="CAD2198404.1"/>
    </source>
</evidence>
<comment type="caution">
    <text evidence="2">The sequence shown here is derived from an EMBL/GenBank/DDBJ whole genome shotgun (WGS) entry which is preliminary data.</text>
</comment>
<dbReference type="Proteomes" id="UP000580250">
    <property type="component" value="Unassembled WGS sequence"/>
</dbReference>
<dbReference type="SUPFAM" id="SSF63712">
    <property type="entry name" value="Nicotinic receptor ligand binding domain-like"/>
    <property type="match status" value="1"/>
</dbReference>
<dbReference type="Gene3D" id="2.70.170.10">
    <property type="entry name" value="Neurotransmitter-gated ion-channel ligand-binding domain"/>
    <property type="match status" value="1"/>
</dbReference>
<organism evidence="2 3">
    <name type="scientific">Meloidogyne enterolobii</name>
    <name type="common">Root-knot nematode worm</name>
    <name type="synonym">Meloidogyne mayaguensis</name>
    <dbReference type="NCBI Taxonomy" id="390850"/>
    <lineage>
        <taxon>Eukaryota</taxon>
        <taxon>Metazoa</taxon>
        <taxon>Ecdysozoa</taxon>
        <taxon>Nematoda</taxon>
        <taxon>Chromadorea</taxon>
        <taxon>Rhabditida</taxon>
        <taxon>Tylenchina</taxon>
        <taxon>Tylenchomorpha</taxon>
        <taxon>Tylenchoidea</taxon>
        <taxon>Meloidogynidae</taxon>
        <taxon>Meloidogyninae</taxon>
        <taxon>Meloidogyne</taxon>
    </lineage>
</organism>
<accession>A0A6V7XGC4</accession>
<dbReference type="GO" id="GO:0016020">
    <property type="term" value="C:membrane"/>
    <property type="evidence" value="ECO:0007669"/>
    <property type="project" value="InterPro"/>
</dbReference>
<dbReference type="OrthoDB" id="10418376at2759"/>
<feature type="chain" id="PRO_5027678839" evidence="1">
    <location>
        <begin position="26"/>
        <end position="120"/>
    </location>
</feature>
<keyword evidence="1" id="KW-0732">Signal</keyword>
<protein>
    <submittedName>
        <fullName evidence="2">Uncharacterized protein</fullName>
    </submittedName>
</protein>
<dbReference type="GO" id="GO:0005230">
    <property type="term" value="F:extracellular ligand-gated monoatomic ion channel activity"/>
    <property type="evidence" value="ECO:0007669"/>
    <property type="project" value="InterPro"/>
</dbReference>
<sequence length="120" mass="13582">MTRMINSVQSVLLELLLTIARPSLTTTDFVRPYRSETARCENGFESSEKAQDLARILMDNYSRSALPEPAPVNVHVEITIQDISDISAISGTFVIDFWISAIWILDLNFHILTLAVEIYH</sequence>
<evidence type="ECO:0000256" key="1">
    <source>
        <dbReference type="SAM" id="SignalP"/>
    </source>
</evidence>
<reference evidence="2 3" key="1">
    <citation type="submission" date="2020-08" db="EMBL/GenBank/DDBJ databases">
        <authorList>
            <person name="Koutsovoulos G."/>
            <person name="Danchin GJ E."/>
        </authorList>
    </citation>
    <scope>NUCLEOTIDE SEQUENCE [LARGE SCALE GENOMIC DNA]</scope>
</reference>